<keyword evidence="5 7" id="KW-0648">Protein biosynthesis</keyword>
<feature type="active site" description="Acyl-ester intermediate" evidence="7">
    <location>
        <position position="154"/>
    </location>
</feature>
<dbReference type="Pfam" id="PF01425">
    <property type="entry name" value="Amidase"/>
    <property type="match status" value="1"/>
</dbReference>
<evidence type="ECO:0000256" key="3">
    <source>
        <dbReference type="ARBA" id="ARBA00022741"/>
    </source>
</evidence>
<dbReference type="InterPro" id="IPR004412">
    <property type="entry name" value="GatA"/>
</dbReference>
<keyword evidence="3 7" id="KW-0547">Nucleotide-binding</keyword>
<evidence type="ECO:0000256" key="2">
    <source>
        <dbReference type="ARBA" id="ARBA00022598"/>
    </source>
</evidence>
<dbReference type="GO" id="GO:0005524">
    <property type="term" value="F:ATP binding"/>
    <property type="evidence" value="ECO:0007669"/>
    <property type="project" value="UniProtKB-KW"/>
</dbReference>
<evidence type="ECO:0000259" key="8">
    <source>
        <dbReference type="Pfam" id="PF01425"/>
    </source>
</evidence>
<dbReference type="GO" id="GO:0016740">
    <property type="term" value="F:transferase activity"/>
    <property type="evidence" value="ECO:0007669"/>
    <property type="project" value="UniProtKB-KW"/>
</dbReference>
<dbReference type="Proteomes" id="UP000095728">
    <property type="component" value="Unassembled WGS sequence"/>
</dbReference>
<dbReference type="EC" id="6.3.5.7" evidence="7"/>
<dbReference type="PROSITE" id="PS00571">
    <property type="entry name" value="AMIDASES"/>
    <property type="match status" value="1"/>
</dbReference>
<evidence type="ECO:0000313" key="10">
    <source>
        <dbReference type="Proteomes" id="UP000095728"/>
    </source>
</evidence>
<comment type="subcellular location">
    <subcellularLocation>
        <location evidence="7">Mitochondrion</location>
    </subcellularLocation>
</comment>
<feature type="active site" description="Charge relay system" evidence="7">
    <location>
        <position position="53"/>
    </location>
</feature>
<dbReference type="EMBL" id="LPNM01000006">
    <property type="protein sequence ID" value="OEJ86473.1"/>
    <property type="molecule type" value="Genomic_DNA"/>
</dbReference>
<dbReference type="GO" id="GO:0050567">
    <property type="term" value="F:glutaminyl-tRNA synthase (glutamine-hydrolyzing) activity"/>
    <property type="evidence" value="ECO:0007669"/>
    <property type="project" value="UniProtKB-UniRule"/>
</dbReference>
<dbReference type="SUPFAM" id="SSF75304">
    <property type="entry name" value="Amidase signature (AS) enzymes"/>
    <property type="match status" value="1"/>
</dbReference>
<keyword evidence="9" id="KW-0808">Transferase</keyword>
<feature type="active site" description="Charge relay system" evidence="7">
    <location>
        <position position="130"/>
    </location>
</feature>
<dbReference type="AlphaFoldDB" id="A0A1E5RIS3"/>
<evidence type="ECO:0000256" key="7">
    <source>
        <dbReference type="HAMAP-Rule" id="MF_03150"/>
    </source>
</evidence>
<evidence type="ECO:0000256" key="5">
    <source>
        <dbReference type="ARBA" id="ARBA00022917"/>
    </source>
</evidence>
<evidence type="ECO:0000256" key="4">
    <source>
        <dbReference type="ARBA" id="ARBA00022840"/>
    </source>
</evidence>
<dbReference type="GO" id="GO:0030956">
    <property type="term" value="C:glutamyl-tRNA(Gln) amidotransferase complex"/>
    <property type="evidence" value="ECO:0007669"/>
    <property type="project" value="UniProtKB-UniRule"/>
</dbReference>
<dbReference type="NCBIfam" id="TIGR00132">
    <property type="entry name" value="gatA"/>
    <property type="match status" value="1"/>
</dbReference>
<keyword evidence="2 7" id="KW-0436">Ligase</keyword>
<organism evidence="9 10">
    <name type="scientific">Hanseniaspora osmophila</name>
    <dbReference type="NCBI Taxonomy" id="56408"/>
    <lineage>
        <taxon>Eukaryota</taxon>
        <taxon>Fungi</taxon>
        <taxon>Dikarya</taxon>
        <taxon>Ascomycota</taxon>
        <taxon>Saccharomycotina</taxon>
        <taxon>Saccharomycetes</taxon>
        <taxon>Saccharomycodales</taxon>
        <taxon>Saccharomycodaceae</taxon>
        <taxon>Hanseniaspora</taxon>
    </lineage>
</organism>
<dbReference type="GO" id="GO:0005739">
    <property type="term" value="C:mitochondrion"/>
    <property type="evidence" value="ECO:0007669"/>
    <property type="project" value="UniProtKB-SubCell"/>
</dbReference>
<dbReference type="Gene3D" id="3.90.1300.10">
    <property type="entry name" value="Amidase signature (AS) domain"/>
    <property type="match status" value="1"/>
</dbReference>
<dbReference type="GO" id="GO:0070681">
    <property type="term" value="P:glutaminyl-tRNAGln biosynthesis via transamidation"/>
    <property type="evidence" value="ECO:0007669"/>
    <property type="project" value="UniProtKB-UniRule"/>
</dbReference>
<dbReference type="PANTHER" id="PTHR11895:SF7">
    <property type="entry name" value="GLUTAMYL-TRNA(GLN) AMIDOTRANSFERASE SUBUNIT A, MITOCHONDRIAL"/>
    <property type="match status" value="1"/>
</dbReference>
<dbReference type="InterPro" id="IPR036928">
    <property type="entry name" value="AS_sf"/>
</dbReference>
<protein>
    <recommendedName>
        <fullName evidence="7">Glutamyl-tRNA(Gln) amidotransferase subunit A, mitochondrial</fullName>
        <shortName evidence="7">Glu-AdT subunit A</shortName>
        <ecNumber evidence="7">6.3.5.7</ecNumber>
    </recommendedName>
</protein>
<proteinExistence type="inferred from homology"/>
<reference evidence="10" key="1">
    <citation type="journal article" date="2016" name="Genome Announc.">
        <title>Genome sequences of three species of Hanseniaspora isolated from spontaneous wine fermentations.</title>
        <authorList>
            <person name="Sternes P.R."/>
            <person name="Lee D."/>
            <person name="Kutyna D.R."/>
            <person name="Borneman A.R."/>
        </authorList>
    </citation>
    <scope>NUCLEOTIDE SEQUENCE [LARGE SCALE GENOMIC DNA]</scope>
    <source>
        <strain evidence="10">AWRI3579</strain>
    </source>
</reference>
<comment type="similarity">
    <text evidence="1 7">Belongs to the amidase family. GatA subfamily.</text>
</comment>
<dbReference type="InterPro" id="IPR020556">
    <property type="entry name" value="Amidase_CS"/>
</dbReference>
<feature type="domain" description="Amidase" evidence="8">
    <location>
        <begin position="28"/>
        <end position="454"/>
    </location>
</feature>
<dbReference type="InterPro" id="IPR023631">
    <property type="entry name" value="Amidase_dom"/>
</dbReference>
<dbReference type="InParanoid" id="A0A1E5RIS3"/>
<keyword evidence="4 7" id="KW-0067">ATP-binding</keyword>
<gene>
    <name evidence="7" type="primary">HER2</name>
    <name evidence="9" type="ORF">AWRI3579_g1032</name>
</gene>
<keyword evidence="7" id="KW-0496">Mitochondrion</keyword>
<dbReference type="HAMAP" id="MF_00120">
    <property type="entry name" value="GatA"/>
    <property type="match status" value="1"/>
</dbReference>
<evidence type="ECO:0000256" key="1">
    <source>
        <dbReference type="ARBA" id="ARBA00008069"/>
    </source>
</evidence>
<name>A0A1E5RIS3_9ASCO</name>
<dbReference type="InterPro" id="IPR000120">
    <property type="entry name" value="Amidase"/>
</dbReference>
<dbReference type="STRING" id="56408.A0A1E5RIS3"/>
<dbReference type="OrthoDB" id="421993at2759"/>
<comment type="subunit">
    <text evidence="7">Subunit of the heterotrimeric GatFAB amidotransferase (AdT) complex, composed of A, B and F subunits.</text>
</comment>
<evidence type="ECO:0000313" key="9">
    <source>
        <dbReference type="EMBL" id="OEJ86473.1"/>
    </source>
</evidence>
<sequence length="466" mass="50523">MATVFKDALFKRLENLPNLNKKFNMFNHLRKMNQIDLDVQSDGPLSGMLMGTKDNIVTKEMPTTCSSDILANYVSPYDATVVKLLQNAGVVNVGKTNMDEFGMGSGGVYSAHGPVLNPIYGKENRVAGGSSSGSAAAVACGAVDFALGTDTGGSVRLPAAYCSVTGFKPSYGRVSRYGVIAYAQSLDTVGILSKDVQTIEKVFEAVDKHDTKDPTSLSDHYRSLLKKESFPRYTYGLVEQFNQQCLSATSQNALLTVLEKLFDYKNTIKPVSIPLIENCLPAYYTLAPSEAVSNLARYDGIRYGHQDPSTDFKDGTLFAGTRSAFGSVVKNRLILGNYNLCSESFKNNYIKAQKIRVKLIDEFDAVFSTNNCLSSNKNNENGVDLLLSLTALDVAPTLSEFSTKSQQNPINAYINDVFTVPISMAGLPAISIPVPKTGLSLQIAGQYGDDYKVLAAAKQLEALLNK</sequence>
<dbReference type="PANTHER" id="PTHR11895">
    <property type="entry name" value="TRANSAMIDASE"/>
    <property type="match status" value="1"/>
</dbReference>
<comment type="catalytic activity">
    <reaction evidence="6 7">
        <text>L-glutamyl-tRNA(Gln) + L-glutamine + ATP + H2O = L-glutaminyl-tRNA(Gln) + L-glutamate + ADP + phosphate + H(+)</text>
        <dbReference type="Rhea" id="RHEA:17521"/>
        <dbReference type="Rhea" id="RHEA-COMP:9681"/>
        <dbReference type="Rhea" id="RHEA-COMP:9684"/>
        <dbReference type="ChEBI" id="CHEBI:15377"/>
        <dbReference type="ChEBI" id="CHEBI:15378"/>
        <dbReference type="ChEBI" id="CHEBI:29985"/>
        <dbReference type="ChEBI" id="CHEBI:30616"/>
        <dbReference type="ChEBI" id="CHEBI:43474"/>
        <dbReference type="ChEBI" id="CHEBI:58359"/>
        <dbReference type="ChEBI" id="CHEBI:78520"/>
        <dbReference type="ChEBI" id="CHEBI:78521"/>
        <dbReference type="ChEBI" id="CHEBI:456216"/>
        <dbReference type="EC" id="6.3.5.7"/>
    </reaction>
</comment>
<evidence type="ECO:0000256" key="6">
    <source>
        <dbReference type="ARBA" id="ARBA00047407"/>
    </source>
</evidence>
<keyword evidence="10" id="KW-1185">Reference proteome</keyword>
<dbReference type="FunCoup" id="A0A1E5RIS3">
    <property type="interactions" value="360"/>
</dbReference>
<comment type="function">
    <text evidence="7">Allows the formation of correctly charged Gln-tRNA(Gln) through the transamidation of misacylated Glu-tRNA(Gln) in the mitochondria. The reaction takes place in the presence of glutamine and ATP through an activated gamma-phospho-Glu-tRNA(Gln).</text>
</comment>
<dbReference type="GO" id="GO:0032543">
    <property type="term" value="P:mitochondrial translation"/>
    <property type="evidence" value="ECO:0007669"/>
    <property type="project" value="UniProtKB-UniRule"/>
</dbReference>
<comment type="caution">
    <text evidence="9">The sequence shown here is derived from an EMBL/GenBank/DDBJ whole genome shotgun (WGS) entry which is preliminary data.</text>
</comment>
<accession>A0A1E5RIS3</accession>